<dbReference type="EMBL" id="CP113520">
    <property type="protein sequence ID" value="WAJ28333.1"/>
    <property type="molecule type" value="Genomic_DNA"/>
</dbReference>
<accession>A0ACD4NNL0</accession>
<gene>
    <name evidence="1" type="ORF">OXU80_26560</name>
</gene>
<dbReference type="Proteomes" id="UP001163223">
    <property type="component" value="Chromosome"/>
</dbReference>
<organism evidence="1 2">
    <name type="scientific">Antarcticirhabdus aurantiaca</name>
    <dbReference type="NCBI Taxonomy" id="2606717"/>
    <lineage>
        <taxon>Bacteria</taxon>
        <taxon>Pseudomonadati</taxon>
        <taxon>Pseudomonadota</taxon>
        <taxon>Alphaproteobacteria</taxon>
        <taxon>Hyphomicrobiales</taxon>
        <taxon>Aurantimonadaceae</taxon>
        <taxon>Antarcticirhabdus</taxon>
    </lineage>
</organism>
<keyword evidence="2" id="KW-1185">Reference proteome</keyword>
<sequence length="331" mass="35092">MEDRLVAVQRSTSTVLAASEATRSLGQAMERRRTYEETLWRLLKREKQQAKPDEELLARYLLLRGPLERVGEAGLYETAQLGLAAYESDFKSVAEDIVNELRFQTSASAALGEVLHGLVTFIKRSLWAVAAFGLLFLATVVFVYVVSNELGLAGSVSSASTLFSTALGQAGHIILAFLFGGLGSVVSILLRLGEFEAMRGKSKQFLYYTGFTLPIIGAAFGAVIGAVLAAQVISIRIGEFPGGSQSFEVYMVVGFLAGFSERFSRGVLKALEGTSGARGAGSAVAGQIETDSTVTSRQVHRQGPATADRESAADGDAPPSASAANPASPDR</sequence>
<protein>
    <submittedName>
        <fullName evidence="1">Uncharacterized protein</fullName>
    </submittedName>
</protein>
<proteinExistence type="predicted"/>
<evidence type="ECO:0000313" key="1">
    <source>
        <dbReference type="EMBL" id="WAJ28333.1"/>
    </source>
</evidence>
<name>A0ACD4NNL0_9HYPH</name>
<reference evidence="1" key="1">
    <citation type="submission" date="2022-11" db="EMBL/GenBank/DDBJ databases">
        <title>beta-Carotene-producing bacterium, Jeongeuplla avenae sp. nov., alleviates the salt stress of Arabidopsis seedlings.</title>
        <authorList>
            <person name="Jiang L."/>
            <person name="Lee J."/>
        </authorList>
    </citation>
    <scope>NUCLEOTIDE SEQUENCE</scope>
    <source>
        <strain evidence="1">DY_R2A_6</strain>
    </source>
</reference>
<evidence type="ECO:0000313" key="2">
    <source>
        <dbReference type="Proteomes" id="UP001163223"/>
    </source>
</evidence>